<dbReference type="PANTHER" id="PTHR12526:SF630">
    <property type="entry name" value="GLYCOSYLTRANSFERASE"/>
    <property type="match status" value="1"/>
</dbReference>
<accession>A0A845R332</accession>
<dbReference type="PANTHER" id="PTHR12526">
    <property type="entry name" value="GLYCOSYLTRANSFERASE"/>
    <property type="match status" value="1"/>
</dbReference>
<dbReference type="Pfam" id="PF13477">
    <property type="entry name" value="Glyco_trans_4_2"/>
    <property type="match status" value="1"/>
</dbReference>
<proteinExistence type="predicted"/>
<dbReference type="Pfam" id="PF00534">
    <property type="entry name" value="Glycos_transf_1"/>
    <property type="match status" value="1"/>
</dbReference>
<dbReference type="EMBL" id="QXXA01000017">
    <property type="protein sequence ID" value="NBI07988.1"/>
    <property type="molecule type" value="Genomic_DNA"/>
</dbReference>
<protein>
    <submittedName>
        <fullName evidence="3">Glycosyltransferase family 1 protein</fullName>
    </submittedName>
</protein>
<evidence type="ECO:0000259" key="1">
    <source>
        <dbReference type="Pfam" id="PF00534"/>
    </source>
</evidence>
<feature type="domain" description="Glycosyltransferase subfamily 4-like N-terminal" evidence="2">
    <location>
        <begin position="3"/>
        <end position="145"/>
    </location>
</feature>
<dbReference type="AlphaFoldDB" id="A0A845R332"/>
<dbReference type="SUPFAM" id="SSF53756">
    <property type="entry name" value="UDP-Glycosyltransferase/glycogen phosphorylase"/>
    <property type="match status" value="1"/>
</dbReference>
<keyword evidence="3" id="KW-0808">Transferase</keyword>
<evidence type="ECO:0000313" key="4">
    <source>
        <dbReference type="Proteomes" id="UP000467132"/>
    </source>
</evidence>
<dbReference type="InterPro" id="IPR001296">
    <property type="entry name" value="Glyco_trans_1"/>
</dbReference>
<reference evidence="3 4" key="1">
    <citation type="submission" date="2018-08" db="EMBL/GenBank/DDBJ databases">
        <title>Murine metabolic-syndrome-specific gut microbial biobank.</title>
        <authorList>
            <person name="Liu C."/>
        </authorList>
    </citation>
    <scope>NUCLEOTIDE SEQUENCE [LARGE SCALE GENOMIC DNA]</scope>
    <source>
        <strain evidence="3 4">583</strain>
    </source>
</reference>
<evidence type="ECO:0000259" key="2">
    <source>
        <dbReference type="Pfam" id="PF13477"/>
    </source>
</evidence>
<keyword evidence="4" id="KW-1185">Reference proteome</keyword>
<name>A0A845R332_9CLOT</name>
<dbReference type="CDD" id="cd03808">
    <property type="entry name" value="GT4_CapM-like"/>
    <property type="match status" value="1"/>
</dbReference>
<evidence type="ECO:0000313" key="3">
    <source>
        <dbReference type="EMBL" id="NBI07988.1"/>
    </source>
</evidence>
<gene>
    <name evidence="3" type="ORF">D3Z33_14090</name>
</gene>
<comment type="caution">
    <text evidence="3">The sequence shown here is derived from an EMBL/GenBank/DDBJ whole genome shotgun (WGS) entry which is preliminary data.</text>
</comment>
<dbReference type="Gene3D" id="3.40.50.2000">
    <property type="entry name" value="Glycogen Phosphorylase B"/>
    <property type="match status" value="2"/>
</dbReference>
<dbReference type="Proteomes" id="UP000467132">
    <property type="component" value="Unassembled WGS sequence"/>
</dbReference>
<feature type="domain" description="Glycosyl transferase family 1" evidence="1">
    <location>
        <begin position="182"/>
        <end position="345"/>
    </location>
</feature>
<dbReference type="RefSeq" id="WP_160198451.1">
    <property type="nucleotide sequence ID" value="NZ_QXXA01000017.1"/>
</dbReference>
<sequence length="371" mass="42865">MKKVLFVATIDEHILAFHTPYLKWFKEQGVEVHVASNGNFNIPYADIKYNIPFSRSPFKLDNLKSYNKLKKIINSNSYNLIHCHTPVGGVLTRIAAIRSRKRKTKVLYTAHGFHFFKGAPLKNWLLYYPIEKWLSKHTDTLITINEEDYKLAKNNFKTKSIKLVNGVGIDLNKFISQTIERKQELRKKYGYKPDDFILIFAGELNYGKHQDLLINGVNLLKNKMPNIKLLLAGMGPLYEQYKKQINDLNINDYIKLLGFRKDINNLMMLSDIAVSSSRREGLPVNVMEGMATGLPLIVTDCRGNSDLVNDGENGFIIGINNTTQFKNKVNELFQSESLRNKFGKRSLELIKYYSLENILNDMKEIYYEQFS</sequence>
<dbReference type="InterPro" id="IPR028098">
    <property type="entry name" value="Glyco_trans_4-like_N"/>
</dbReference>
<dbReference type="OrthoDB" id="9806653at2"/>
<dbReference type="GO" id="GO:0016757">
    <property type="term" value="F:glycosyltransferase activity"/>
    <property type="evidence" value="ECO:0007669"/>
    <property type="project" value="InterPro"/>
</dbReference>
<organism evidence="3 4">
    <name type="scientific">Senegalia massiliensis</name>
    <dbReference type="NCBI Taxonomy" id="1720316"/>
    <lineage>
        <taxon>Bacteria</taxon>
        <taxon>Bacillati</taxon>
        <taxon>Bacillota</taxon>
        <taxon>Clostridia</taxon>
        <taxon>Eubacteriales</taxon>
        <taxon>Clostridiaceae</taxon>
        <taxon>Senegalia</taxon>
    </lineage>
</organism>